<dbReference type="EMBL" id="CP039350">
    <property type="protein sequence ID" value="QCD95716.1"/>
    <property type="molecule type" value="Genomic_DNA"/>
</dbReference>
<reference evidence="1 2" key="1">
    <citation type="submission" date="2019-04" db="EMBL/GenBank/DDBJ databases">
        <title>An improved genome assembly and genetic linkage map for asparagus bean, Vigna unguiculata ssp. sesquipedialis.</title>
        <authorList>
            <person name="Xia Q."/>
            <person name="Zhang R."/>
            <person name="Dong Y."/>
        </authorList>
    </citation>
    <scope>NUCLEOTIDE SEQUENCE [LARGE SCALE GENOMIC DNA]</scope>
    <source>
        <tissue evidence="1">Leaf</tissue>
    </source>
</reference>
<dbReference type="AlphaFoldDB" id="A0A4D6M6C2"/>
<accession>A0A4D6M6C2</accession>
<evidence type="ECO:0000313" key="1">
    <source>
        <dbReference type="EMBL" id="QCD95716.1"/>
    </source>
</evidence>
<sequence length="143" mass="16413">MLGLSCSNIRRVKSLKTYPLIIKQNRASASIEALHSTGHKSNLKIALRLERKHGRHVNANELFLVIHKKILGEIHVLVKHMRHIINMCGIVKTNSSQEPQQQQRFNARKMLLEGKVKAELMALGTWLWGLGCQHSLWILVKWL</sequence>
<keyword evidence="2" id="KW-1185">Reference proteome</keyword>
<gene>
    <name evidence="1" type="ORF">DEO72_LG6g411</name>
</gene>
<organism evidence="1 2">
    <name type="scientific">Vigna unguiculata</name>
    <name type="common">Cowpea</name>
    <dbReference type="NCBI Taxonomy" id="3917"/>
    <lineage>
        <taxon>Eukaryota</taxon>
        <taxon>Viridiplantae</taxon>
        <taxon>Streptophyta</taxon>
        <taxon>Embryophyta</taxon>
        <taxon>Tracheophyta</taxon>
        <taxon>Spermatophyta</taxon>
        <taxon>Magnoliopsida</taxon>
        <taxon>eudicotyledons</taxon>
        <taxon>Gunneridae</taxon>
        <taxon>Pentapetalae</taxon>
        <taxon>rosids</taxon>
        <taxon>fabids</taxon>
        <taxon>Fabales</taxon>
        <taxon>Fabaceae</taxon>
        <taxon>Papilionoideae</taxon>
        <taxon>50 kb inversion clade</taxon>
        <taxon>NPAAA clade</taxon>
        <taxon>indigoferoid/millettioid clade</taxon>
        <taxon>Phaseoleae</taxon>
        <taxon>Vigna</taxon>
    </lineage>
</organism>
<dbReference type="Proteomes" id="UP000501690">
    <property type="component" value="Linkage Group LG6"/>
</dbReference>
<name>A0A4D6M6C2_VIGUN</name>
<protein>
    <submittedName>
        <fullName evidence="1">Putative transposase</fullName>
    </submittedName>
</protein>
<proteinExistence type="predicted"/>
<evidence type="ECO:0000313" key="2">
    <source>
        <dbReference type="Proteomes" id="UP000501690"/>
    </source>
</evidence>